<name>A0A914V6E7_9BILA</name>
<keyword evidence="1" id="KW-0472">Membrane</keyword>
<keyword evidence="2" id="KW-1185">Reference proteome</keyword>
<feature type="transmembrane region" description="Helical" evidence="1">
    <location>
        <begin position="70"/>
        <end position="93"/>
    </location>
</feature>
<dbReference type="WBParaSite" id="PSAMB.scaffold1589size29632.g13899.t1">
    <property type="protein sequence ID" value="PSAMB.scaffold1589size29632.g13899.t1"/>
    <property type="gene ID" value="PSAMB.scaffold1589size29632.g13899"/>
</dbReference>
<protein>
    <submittedName>
        <fullName evidence="3">G-protein coupled receptors family 1 profile domain-containing protein</fullName>
    </submittedName>
</protein>
<dbReference type="Proteomes" id="UP000887566">
    <property type="component" value="Unplaced"/>
</dbReference>
<keyword evidence="1" id="KW-0812">Transmembrane</keyword>
<proteinExistence type="predicted"/>
<evidence type="ECO:0000256" key="1">
    <source>
        <dbReference type="SAM" id="Phobius"/>
    </source>
</evidence>
<keyword evidence="1" id="KW-1133">Transmembrane helix</keyword>
<organism evidence="2 3">
    <name type="scientific">Plectus sambesii</name>
    <dbReference type="NCBI Taxonomy" id="2011161"/>
    <lineage>
        <taxon>Eukaryota</taxon>
        <taxon>Metazoa</taxon>
        <taxon>Ecdysozoa</taxon>
        <taxon>Nematoda</taxon>
        <taxon>Chromadorea</taxon>
        <taxon>Plectida</taxon>
        <taxon>Plectina</taxon>
        <taxon>Plectoidea</taxon>
        <taxon>Plectidae</taxon>
        <taxon>Plectus</taxon>
    </lineage>
</organism>
<evidence type="ECO:0000313" key="2">
    <source>
        <dbReference type="Proteomes" id="UP000887566"/>
    </source>
</evidence>
<feature type="transmembrane region" description="Helical" evidence="1">
    <location>
        <begin position="39"/>
        <end position="61"/>
    </location>
</feature>
<accession>A0A914V6E7</accession>
<evidence type="ECO:0000313" key="3">
    <source>
        <dbReference type="WBParaSite" id="PSAMB.scaffold1589size29632.g13899.t1"/>
    </source>
</evidence>
<dbReference type="Gene3D" id="1.20.1070.10">
    <property type="entry name" value="Rhodopsin 7-helix transmembrane proteins"/>
    <property type="match status" value="1"/>
</dbReference>
<reference evidence="3" key="1">
    <citation type="submission" date="2022-11" db="UniProtKB">
        <authorList>
            <consortium name="WormBaseParasite"/>
        </authorList>
    </citation>
    <scope>IDENTIFICATION</scope>
</reference>
<dbReference type="AlphaFoldDB" id="A0A914V6E7"/>
<sequence>MSSIVQLPSCRDNTHNAYWNNETAKPDQSIANASLLPALLAYVIAGGIASAFNILCILTFVTKKNLREKYLLFAVLAFANLINTFFMFISGLLRRQMIFANQYTQLRSTFECLLQPGPHLQLLGGQLPAVVILLMDAERLIAVY</sequence>